<feature type="transmembrane region" description="Helical" evidence="6">
    <location>
        <begin position="760"/>
        <end position="780"/>
    </location>
</feature>
<feature type="region of interest" description="Disordered" evidence="5">
    <location>
        <begin position="533"/>
        <end position="567"/>
    </location>
</feature>
<gene>
    <name evidence="7" type="ORF">CXG81DRAFT_25449</name>
</gene>
<dbReference type="InterPro" id="IPR003280">
    <property type="entry name" value="2pore_dom_K_chnl"/>
</dbReference>
<dbReference type="PANTHER" id="PTHR11003:SF291">
    <property type="entry name" value="IP11374P"/>
    <property type="match status" value="1"/>
</dbReference>
<feature type="region of interest" description="Disordered" evidence="5">
    <location>
        <begin position="1120"/>
        <end position="1200"/>
    </location>
</feature>
<feature type="compositionally biased region" description="Basic and acidic residues" evidence="5">
    <location>
        <begin position="906"/>
        <end position="921"/>
    </location>
</feature>
<feature type="compositionally biased region" description="Low complexity" evidence="5">
    <location>
        <begin position="1161"/>
        <end position="1176"/>
    </location>
</feature>
<evidence type="ECO:0000256" key="5">
    <source>
        <dbReference type="SAM" id="MobiDB-lite"/>
    </source>
</evidence>
<sequence length="1297" mass="137188">MWGKFVPLCVGVLGPFCTFLAFQATTVPGWILRSPLTPDHDCDPALSALSHISRTGYHRFHAWDAAAAAADPDAAQALCARTYVESTAVRILGQTSFSLSLVALCALVVRVLERKIKWATRILVAGHMLSSLVSIVSLALLALAPHWLGLPDLARTGVTLGDIDQLGPAGAEEPAYRYFYSEGAVFAAGNAVIAALLSGSLLLHLRSVRDRAKYPYLLGFLTDAQRQLVLTQTALLFYLCLLSDFIAGVEGWRYSEAQMFALLSITSVGSPQAPASSVGMLGIMLLTPVGLGLVGTTIWAAREVVLEVSTENLLDRLMEKYAPDTNEDNGSPLSANGVNPIPAAVALLPRDEEQGVSPFSPPWSGRSHSPPPSSSSTAAAPPPLPNVDPTAEPSEQTPLLTGYTSSQDRTPSMAARRPSPPQRRRSLVICSMPNASSLPNQLKSPLAPQPPPLPEHEEDTALAASAAAAAAAAAASPALVAPAAVAALTATTRPPGPTATSVTTIHPAVVAALPLAAPTPTDELTLYAHAPVTQPGDAPSAPRLPPGNHVRFRQPGSPPIDPASGVAARRRSSVVSLLLSSGTLAHGTPPKSADATVWPSQGAASAAAAAEAARRRRFSVADPLDSHGEAKRWRSARTGGGAKSARTGYLDPDLQALYDNAEQRTMIVQLKRSSDANASLAFVSNEISGRDIVMRTQHHFRSPIRWASGLLLASLLLFGLIFSYLEGWSWLAGCYYCFCILLTLGGPGNMDLTQMSSHACLVWFLFQGIGLMTFLSSILAEVALDRWVVTIEDIHQREERYERKGSMKRRRRELERAYRNANAAAVNGASPFADPSAASLHDDPSYPFTPSHADHIIPEIDGEDLGYSQDDDSDDDDESDGTFSTHSSPTSTTHSLHSHTSRHTHHTDDTTETRGGGDESSGRGASRAHHGGPSTHDVISAFAAAARPGSGMQRRFTRVLSQSLWDTPPSTGERPRLPTSFASARRRASIATLAPPPPPPGPPPLPHAHSSPHGSVVGGPDAAAGAPSPSPSPFLRRRTPSPPRRGKDRWADLAQRRASIALMATPRAEPRPAGRSITHHVFQGATGIAQLLARPPLAASRHRTPSAEPAAWYDVEAAHARPDRGSRAGRGITPPGAPGTPGRDAARRSSHTEGHLERLRAAVAPCRRARGAAGARRNSEIPMPLGWPSPGAAAAATHDAGPGWPAAAAALMLRRLTESPMPDDLTAWPDGSPAPSASREPPPPPVLPPRSLLSSSWRAPHLDSSESTAHDEGSEAPDAAARQDLHDVPDPHDPVLF</sequence>
<proteinExistence type="predicted"/>
<dbReference type="Proteomes" id="UP000274922">
    <property type="component" value="Unassembled WGS sequence"/>
</dbReference>
<feature type="compositionally biased region" description="Pro residues" evidence="5">
    <location>
        <begin position="994"/>
        <end position="1006"/>
    </location>
</feature>
<reference evidence="8" key="1">
    <citation type="journal article" date="2018" name="Nat. Microbiol.">
        <title>Leveraging single-cell genomics to expand the fungal tree of life.</title>
        <authorList>
            <person name="Ahrendt S.R."/>
            <person name="Quandt C.A."/>
            <person name="Ciobanu D."/>
            <person name="Clum A."/>
            <person name="Salamov A."/>
            <person name="Andreopoulos B."/>
            <person name="Cheng J.F."/>
            <person name="Woyke T."/>
            <person name="Pelin A."/>
            <person name="Henrissat B."/>
            <person name="Reynolds N.K."/>
            <person name="Benny G.L."/>
            <person name="Smith M.E."/>
            <person name="James T.Y."/>
            <person name="Grigoriev I.V."/>
        </authorList>
    </citation>
    <scope>NUCLEOTIDE SEQUENCE [LARGE SCALE GENOMIC DNA]</scope>
    <source>
        <strain evidence="8">ATCC 52028</strain>
    </source>
</reference>
<organism evidence="7 8">
    <name type="scientific">Caulochytrium protostelioides</name>
    <dbReference type="NCBI Taxonomy" id="1555241"/>
    <lineage>
        <taxon>Eukaryota</taxon>
        <taxon>Fungi</taxon>
        <taxon>Fungi incertae sedis</taxon>
        <taxon>Chytridiomycota</taxon>
        <taxon>Chytridiomycota incertae sedis</taxon>
        <taxon>Chytridiomycetes</taxon>
        <taxon>Caulochytriales</taxon>
        <taxon>Caulochytriaceae</taxon>
        <taxon>Caulochytrium</taxon>
    </lineage>
</organism>
<feature type="compositionally biased region" description="Low complexity" evidence="5">
    <location>
        <begin position="881"/>
        <end position="895"/>
    </location>
</feature>
<dbReference type="OrthoDB" id="297496at2759"/>
<keyword evidence="4 6" id="KW-0472">Membrane</keyword>
<dbReference type="EMBL" id="ML014158">
    <property type="protein sequence ID" value="RKP01885.1"/>
    <property type="molecule type" value="Genomic_DNA"/>
</dbReference>
<evidence type="ECO:0000313" key="8">
    <source>
        <dbReference type="Proteomes" id="UP000274922"/>
    </source>
</evidence>
<dbReference type="GO" id="GO:0005886">
    <property type="term" value="C:plasma membrane"/>
    <property type="evidence" value="ECO:0007669"/>
    <property type="project" value="TreeGrafter"/>
</dbReference>
<feature type="compositionally biased region" description="Basic residues" evidence="5">
    <location>
        <begin position="1035"/>
        <end position="1047"/>
    </location>
</feature>
<evidence type="ECO:0008006" key="9">
    <source>
        <dbReference type="Google" id="ProtNLM"/>
    </source>
</evidence>
<feature type="compositionally biased region" description="Low complexity" evidence="5">
    <location>
        <begin position="362"/>
        <end position="379"/>
    </location>
</feature>
<keyword evidence="2 6" id="KW-0812">Transmembrane</keyword>
<evidence type="ECO:0000256" key="2">
    <source>
        <dbReference type="ARBA" id="ARBA00022692"/>
    </source>
</evidence>
<feature type="compositionally biased region" description="Basic and acidic residues" evidence="5">
    <location>
        <begin position="1144"/>
        <end position="1160"/>
    </location>
</feature>
<protein>
    <recommendedName>
        <fullName evidence="9">Potassium channel domain-containing protein</fullName>
    </recommendedName>
</protein>
<feature type="transmembrane region" description="Helical" evidence="6">
    <location>
        <begin position="124"/>
        <end position="148"/>
    </location>
</feature>
<dbReference type="GO" id="GO:0015271">
    <property type="term" value="F:outward rectifier potassium channel activity"/>
    <property type="evidence" value="ECO:0007669"/>
    <property type="project" value="TreeGrafter"/>
</dbReference>
<keyword evidence="8" id="KW-1185">Reference proteome</keyword>
<feature type="compositionally biased region" description="Low complexity" evidence="5">
    <location>
        <begin position="1007"/>
        <end position="1027"/>
    </location>
</feature>
<feature type="compositionally biased region" description="Polar residues" evidence="5">
    <location>
        <begin position="433"/>
        <end position="443"/>
    </location>
</feature>
<dbReference type="GO" id="GO:0022841">
    <property type="term" value="F:potassium ion leak channel activity"/>
    <property type="evidence" value="ECO:0007669"/>
    <property type="project" value="TreeGrafter"/>
</dbReference>
<feature type="compositionally biased region" description="Low complexity" evidence="5">
    <location>
        <begin position="1249"/>
        <end position="1259"/>
    </location>
</feature>
<dbReference type="STRING" id="1555241.A0A4P9X9B7"/>
<feature type="compositionally biased region" description="Polar residues" evidence="5">
    <location>
        <begin position="961"/>
        <end position="970"/>
    </location>
</feature>
<feature type="region of interest" description="Disordered" evidence="5">
    <location>
        <begin position="961"/>
        <end position="1051"/>
    </location>
</feature>
<feature type="compositionally biased region" description="Low complexity" evidence="5">
    <location>
        <begin position="1184"/>
        <end position="1200"/>
    </location>
</feature>
<evidence type="ECO:0000256" key="1">
    <source>
        <dbReference type="ARBA" id="ARBA00004141"/>
    </source>
</evidence>
<feature type="compositionally biased region" description="Basic and acidic residues" evidence="5">
    <location>
        <begin position="1260"/>
        <end position="1273"/>
    </location>
</feature>
<name>A0A4P9X9B7_9FUNG</name>
<feature type="region of interest" description="Disordered" evidence="5">
    <location>
        <begin position="1220"/>
        <end position="1297"/>
    </location>
</feature>
<feature type="compositionally biased region" description="Acidic residues" evidence="5">
    <location>
        <begin position="860"/>
        <end position="880"/>
    </location>
</feature>
<comment type="subcellular location">
    <subcellularLocation>
        <location evidence="1">Membrane</location>
        <topology evidence="1">Multi-pass membrane protein</topology>
    </subcellularLocation>
</comment>
<accession>A0A4P9X9B7</accession>
<dbReference type="PANTHER" id="PTHR11003">
    <property type="entry name" value="POTASSIUM CHANNEL, SUBFAMILY K"/>
    <property type="match status" value="1"/>
</dbReference>
<evidence type="ECO:0000313" key="7">
    <source>
        <dbReference type="EMBL" id="RKP01885.1"/>
    </source>
</evidence>
<feature type="region of interest" description="Disordered" evidence="5">
    <location>
        <begin position="828"/>
        <end position="935"/>
    </location>
</feature>
<feature type="transmembrane region" description="Helical" evidence="6">
    <location>
        <begin position="704"/>
        <end position="722"/>
    </location>
</feature>
<feature type="transmembrane region" description="Helical" evidence="6">
    <location>
        <begin position="728"/>
        <end position="748"/>
    </location>
</feature>
<feature type="transmembrane region" description="Helical" evidence="6">
    <location>
        <begin position="235"/>
        <end position="255"/>
    </location>
</feature>
<feature type="region of interest" description="Disordered" evidence="5">
    <location>
        <begin position="352"/>
        <end position="460"/>
    </location>
</feature>
<evidence type="ECO:0000256" key="4">
    <source>
        <dbReference type="ARBA" id="ARBA00023136"/>
    </source>
</evidence>
<keyword evidence="3 6" id="KW-1133">Transmembrane helix</keyword>
<feature type="compositionally biased region" description="Polar residues" evidence="5">
    <location>
        <begin position="393"/>
        <end position="408"/>
    </location>
</feature>
<feature type="transmembrane region" description="Helical" evidence="6">
    <location>
        <begin position="275"/>
        <end position="301"/>
    </location>
</feature>
<dbReference type="SUPFAM" id="SSF81324">
    <property type="entry name" value="Voltage-gated potassium channels"/>
    <property type="match status" value="2"/>
</dbReference>
<feature type="compositionally biased region" description="Basic and acidic residues" evidence="5">
    <location>
        <begin position="1281"/>
        <end position="1297"/>
    </location>
</feature>
<evidence type="ECO:0000256" key="3">
    <source>
        <dbReference type="ARBA" id="ARBA00022989"/>
    </source>
</evidence>
<feature type="compositionally biased region" description="Basic residues" evidence="5">
    <location>
        <begin position="896"/>
        <end position="905"/>
    </location>
</feature>
<feature type="transmembrane region" description="Helical" evidence="6">
    <location>
        <begin position="91"/>
        <end position="112"/>
    </location>
</feature>
<evidence type="ECO:0000256" key="6">
    <source>
        <dbReference type="SAM" id="Phobius"/>
    </source>
</evidence>
<dbReference type="Gene3D" id="1.10.287.70">
    <property type="match status" value="1"/>
</dbReference>
<dbReference type="GO" id="GO:0030322">
    <property type="term" value="P:stabilization of membrane potential"/>
    <property type="evidence" value="ECO:0007669"/>
    <property type="project" value="TreeGrafter"/>
</dbReference>
<feature type="transmembrane region" description="Helical" evidence="6">
    <location>
        <begin position="184"/>
        <end position="205"/>
    </location>
</feature>